<dbReference type="Pfam" id="PF04439">
    <property type="entry name" value="Adenyl_transf"/>
    <property type="match status" value="1"/>
</dbReference>
<name>A0A1H3SNX5_9BACI</name>
<dbReference type="InterPro" id="IPR043519">
    <property type="entry name" value="NT_sf"/>
</dbReference>
<keyword evidence="2" id="KW-1185">Reference proteome</keyword>
<gene>
    <name evidence="1" type="ORF">SAMN05421736_111136</name>
</gene>
<reference evidence="2" key="1">
    <citation type="submission" date="2016-10" db="EMBL/GenBank/DDBJ databases">
        <authorList>
            <person name="Varghese N."/>
            <person name="Submissions S."/>
        </authorList>
    </citation>
    <scope>NUCLEOTIDE SEQUENCE [LARGE SCALE GENOMIC DNA]</scope>
    <source>
        <strain evidence="2">SP</strain>
    </source>
</reference>
<dbReference type="InterPro" id="IPR007530">
    <property type="entry name" value="Aminoglycoside_adenylylTfrase"/>
</dbReference>
<dbReference type="STRING" id="1503961.SAMN05421736_111136"/>
<protein>
    <submittedName>
        <fullName evidence="1">Aminoglycoside 6-adenylyltransferase</fullName>
    </submittedName>
</protein>
<dbReference type="GO" id="GO:0016779">
    <property type="term" value="F:nucleotidyltransferase activity"/>
    <property type="evidence" value="ECO:0007669"/>
    <property type="project" value="UniProtKB-KW"/>
</dbReference>
<dbReference type="OrthoDB" id="9776406at2"/>
<dbReference type="Proteomes" id="UP000198935">
    <property type="component" value="Unassembled WGS sequence"/>
</dbReference>
<accession>A0A1H3SNX5</accession>
<keyword evidence="1" id="KW-0548">Nucleotidyltransferase</keyword>
<proteinExistence type="predicted"/>
<evidence type="ECO:0000313" key="2">
    <source>
        <dbReference type="Proteomes" id="UP000198935"/>
    </source>
</evidence>
<dbReference type="SUPFAM" id="SSF81631">
    <property type="entry name" value="PAP/OAS1 substrate-binding domain"/>
    <property type="match status" value="1"/>
</dbReference>
<dbReference type="EMBL" id="FNPI01000011">
    <property type="protein sequence ID" value="SDZ39378.1"/>
    <property type="molecule type" value="Genomic_DNA"/>
</dbReference>
<evidence type="ECO:0000313" key="1">
    <source>
        <dbReference type="EMBL" id="SDZ39378.1"/>
    </source>
</evidence>
<organism evidence="1 2">
    <name type="scientific">Evansella caseinilytica</name>
    <dbReference type="NCBI Taxonomy" id="1503961"/>
    <lineage>
        <taxon>Bacteria</taxon>
        <taxon>Bacillati</taxon>
        <taxon>Bacillota</taxon>
        <taxon>Bacilli</taxon>
        <taxon>Bacillales</taxon>
        <taxon>Bacillaceae</taxon>
        <taxon>Evansella</taxon>
    </lineage>
</organism>
<dbReference type="Gene3D" id="3.30.460.10">
    <property type="entry name" value="Beta Polymerase, domain 2"/>
    <property type="match status" value="1"/>
</dbReference>
<sequence>MRNEQEMTDVILTTAKEDERVRAVYMNGSRTNPNVPKDLFQDYDIVYVVTETTSFIEDEQWISVFGDMIMVQEPDKLDAGMGREHNFHRRYAYLMLLTDGNRIDLTLQTKEAMREEYGIDKLTVPLLDKDGCLPSIPPPSDIDYHVNKPTEGEFNSCTNDFWWCLQNVAKGIWRDELPYAKQMFVLTTRASLDKMVNWWIGLQNDFQLSTGKLGKYFKRHLPARYWTMYKATFANSDDEQMWESMFTACELFRALAKEVAAAFSYVYPDDDDQNMTDYLYRVRSLPADATEM</sequence>
<keyword evidence="1" id="KW-0808">Transferase</keyword>
<dbReference type="Gene3D" id="1.20.120.330">
    <property type="entry name" value="Nucleotidyltransferases domain 2"/>
    <property type="match status" value="1"/>
</dbReference>
<dbReference type="AlphaFoldDB" id="A0A1H3SNX5"/>
<dbReference type="SUPFAM" id="SSF81301">
    <property type="entry name" value="Nucleotidyltransferase"/>
    <property type="match status" value="1"/>
</dbReference>
<dbReference type="PIRSF" id="PIRSF000812">
    <property type="entry name" value="AAD"/>
    <property type="match status" value="1"/>
</dbReference>